<dbReference type="PANTHER" id="PTHR43046:SF16">
    <property type="entry name" value="ADP-RIBOSE PYROPHOSPHATASE YJHB-RELATED"/>
    <property type="match status" value="1"/>
</dbReference>
<dbReference type="PROSITE" id="PS51462">
    <property type="entry name" value="NUDIX"/>
    <property type="match status" value="1"/>
</dbReference>
<reference evidence="4 5" key="1">
    <citation type="submission" date="2024-06" db="EMBL/GenBank/DDBJ databases">
        <title>The Natural Products Discovery Center: Release of the First 8490 Sequenced Strains for Exploring Actinobacteria Biosynthetic Diversity.</title>
        <authorList>
            <person name="Kalkreuter E."/>
            <person name="Kautsar S.A."/>
            <person name="Yang D."/>
            <person name="Bader C.D."/>
            <person name="Teijaro C.N."/>
            <person name="Fluegel L."/>
            <person name="Davis C.M."/>
            <person name="Simpson J.R."/>
            <person name="Lauterbach L."/>
            <person name="Steele A.D."/>
            <person name="Gui C."/>
            <person name="Meng S."/>
            <person name="Li G."/>
            <person name="Viehrig K."/>
            <person name="Ye F."/>
            <person name="Su P."/>
            <person name="Kiefer A.F."/>
            <person name="Nichols A."/>
            <person name="Cepeda A.J."/>
            <person name="Yan W."/>
            <person name="Fan B."/>
            <person name="Jiang Y."/>
            <person name="Adhikari A."/>
            <person name="Zheng C.-J."/>
            <person name="Schuster L."/>
            <person name="Cowan T.M."/>
            <person name="Smanski M.J."/>
            <person name="Chevrette M.G."/>
            <person name="De Carvalho L.P.S."/>
            <person name="Shen B."/>
        </authorList>
    </citation>
    <scope>NUCLEOTIDE SEQUENCE [LARGE SCALE GENOMIC DNA]</scope>
    <source>
        <strain evidence="4 5">NPDC050403</strain>
    </source>
</reference>
<keyword evidence="2" id="KW-0378">Hydrolase</keyword>
<evidence type="ECO:0000256" key="1">
    <source>
        <dbReference type="ARBA" id="ARBA00001946"/>
    </source>
</evidence>
<comment type="cofactor">
    <cofactor evidence="1">
        <name>Mg(2+)</name>
        <dbReference type="ChEBI" id="CHEBI:18420"/>
    </cofactor>
</comment>
<dbReference type="Proteomes" id="UP001551695">
    <property type="component" value="Unassembled WGS sequence"/>
</dbReference>
<dbReference type="Gene3D" id="3.90.79.10">
    <property type="entry name" value="Nucleoside Triphosphate Pyrophosphohydrolase"/>
    <property type="match status" value="1"/>
</dbReference>
<evidence type="ECO:0000313" key="4">
    <source>
        <dbReference type="EMBL" id="MEV0709452.1"/>
    </source>
</evidence>
<dbReference type="RefSeq" id="WP_232839592.1">
    <property type="nucleotide sequence ID" value="NZ_JBEXKW010000034.1"/>
</dbReference>
<proteinExistence type="predicted"/>
<dbReference type="InterPro" id="IPR020084">
    <property type="entry name" value="NUDIX_hydrolase_CS"/>
</dbReference>
<feature type="domain" description="Nudix hydrolase" evidence="3">
    <location>
        <begin position="10"/>
        <end position="145"/>
    </location>
</feature>
<dbReference type="PROSITE" id="PS00893">
    <property type="entry name" value="NUDIX_BOX"/>
    <property type="match status" value="1"/>
</dbReference>
<evidence type="ECO:0000259" key="3">
    <source>
        <dbReference type="PROSITE" id="PS51462"/>
    </source>
</evidence>
<dbReference type="EMBL" id="JBFAKC010000007">
    <property type="protein sequence ID" value="MEV0709452.1"/>
    <property type="molecule type" value="Genomic_DNA"/>
</dbReference>
<dbReference type="CDD" id="cd04683">
    <property type="entry name" value="NUDIX_Hydrolase"/>
    <property type="match status" value="1"/>
</dbReference>
<dbReference type="InterPro" id="IPR000086">
    <property type="entry name" value="NUDIX_hydrolase_dom"/>
</dbReference>
<name>A0ABV3FVK7_9NOCA</name>
<comment type="caution">
    <text evidence="4">The sequence shown here is derived from an EMBL/GenBank/DDBJ whole genome shotgun (WGS) entry which is preliminary data.</text>
</comment>
<accession>A0ABV3FVK7</accession>
<dbReference type="PANTHER" id="PTHR43046">
    <property type="entry name" value="GDP-MANNOSE MANNOSYL HYDROLASE"/>
    <property type="match status" value="1"/>
</dbReference>
<dbReference type="SUPFAM" id="SSF55811">
    <property type="entry name" value="Nudix"/>
    <property type="match status" value="1"/>
</dbReference>
<dbReference type="InterPro" id="IPR015797">
    <property type="entry name" value="NUDIX_hydrolase-like_dom_sf"/>
</dbReference>
<evidence type="ECO:0000256" key="2">
    <source>
        <dbReference type="ARBA" id="ARBA00022801"/>
    </source>
</evidence>
<gene>
    <name evidence="4" type="ORF">AB0I48_17975</name>
</gene>
<dbReference type="Pfam" id="PF00293">
    <property type="entry name" value="NUDIX"/>
    <property type="match status" value="1"/>
</dbReference>
<sequence>MGTGTLLLVPYTAPVDVLLLLARGGEVLLARRQNTGYSDGMWNLPSGKLEDGEDVVAAMIRESDEEIGLRLEREDLRVVSTVHWRTPEGGGRVGFFFTADRWDGEPENREPHKCSDLRWFPLDRLPAETVPYTAAGIDLYRRGENFGVPGWETALR</sequence>
<organism evidence="4 5">
    <name type="scientific">Nocardia aurea</name>
    <dbReference type="NCBI Taxonomy" id="2144174"/>
    <lineage>
        <taxon>Bacteria</taxon>
        <taxon>Bacillati</taxon>
        <taxon>Actinomycetota</taxon>
        <taxon>Actinomycetes</taxon>
        <taxon>Mycobacteriales</taxon>
        <taxon>Nocardiaceae</taxon>
        <taxon>Nocardia</taxon>
    </lineage>
</organism>
<protein>
    <submittedName>
        <fullName evidence="4">NUDIX domain-containing protein</fullName>
    </submittedName>
</protein>
<evidence type="ECO:0000313" key="5">
    <source>
        <dbReference type="Proteomes" id="UP001551695"/>
    </source>
</evidence>
<keyword evidence="5" id="KW-1185">Reference proteome</keyword>